<dbReference type="AlphaFoldDB" id="A4TW00"/>
<dbReference type="Gene3D" id="3.40.50.1450">
    <property type="entry name" value="HybD-like"/>
    <property type="match status" value="1"/>
</dbReference>
<proteinExistence type="inferred from homology"/>
<dbReference type="InterPro" id="IPR023430">
    <property type="entry name" value="Pept_HybD-like_dom_sf"/>
</dbReference>
<evidence type="ECO:0000256" key="2">
    <source>
        <dbReference type="ARBA" id="ARBA00022670"/>
    </source>
</evidence>
<evidence type="ECO:0000313" key="5">
    <source>
        <dbReference type="EMBL" id="CAM74807.1"/>
    </source>
</evidence>
<name>A4TW00_9PROT</name>
<dbReference type="CDD" id="cd00518">
    <property type="entry name" value="H2MP"/>
    <property type="match status" value="1"/>
</dbReference>
<dbReference type="GO" id="GO:0008047">
    <property type="term" value="F:enzyme activator activity"/>
    <property type="evidence" value="ECO:0007669"/>
    <property type="project" value="InterPro"/>
</dbReference>
<dbReference type="EMBL" id="CU459003">
    <property type="protein sequence ID" value="CAM74807.1"/>
    <property type="molecule type" value="Genomic_DNA"/>
</dbReference>
<gene>
    <name evidence="5" type="ORF">MGR_1785</name>
</gene>
<protein>
    <submittedName>
        <fullName evidence="5">Hydrogenase 2 maturation protease</fullName>
    </submittedName>
</protein>
<evidence type="ECO:0000256" key="1">
    <source>
        <dbReference type="ARBA" id="ARBA00006814"/>
    </source>
</evidence>
<keyword evidence="3" id="KW-0064">Aspartyl protease</keyword>
<dbReference type="PANTHER" id="PTHR30302:SF1">
    <property type="entry name" value="HYDROGENASE 2 MATURATION PROTEASE"/>
    <property type="match status" value="1"/>
</dbReference>
<keyword evidence="4" id="KW-0378">Hydrolase</keyword>
<dbReference type="GO" id="GO:0016485">
    <property type="term" value="P:protein processing"/>
    <property type="evidence" value="ECO:0007669"/>
    <property type="project" value="TreeGrafter"/>
</dbReference>
<dbReference type="NCBIfam" id="TIGR00072">
    <property type="entry name" value="hydrog_prot"/>
    <property type="match status" value="1"/>
</dbReference>
<accession>A4TW00</accession>
<dbReference type="PRINTS" id="PR00446">
    <property type="entry name" value="HYDRGNUPTAKE"/>
</dbReference>
<organism evidence="5">
    <name type="scientific">Magnetospirillum gryphiswaldense</name>
    <dbReference type="NCBI Taxonomy" id="55518"/>
    <lineage>
        <taxon>Bacteria</taxon>
        <taxon>Pseudomonadati</taxon>
        <taxon>Pseudomonadota</taxon>
        <taxon>Alphaproteobacteria</taxon>
        <taxon>Rhodospirillales</taxon>
        <taxon>Rhodospirillaceae</taxon>
        <taxon>Magnetospirillum</taxon>
    </lineage>
</organism>
<dbReference type="SUPFAM" id="SSF53163">
    <property type="entry name" value="HybD-like"/>
    <property type="match status" value="1"/>
</dbReference>
<dbReference type="InterPro" id="IPR000671">
    <property type="entry name" value="Peptidase_A31"/>
</dbReference>
<dbReference type="PANTHER" id="PTHR30302">
    <property type="entry name" value="HYDROGENASE 1 MATURATION PROTEASE"/>
    <property type="match status" value="1"/>
</dbReference>
<evidence type="ECO:0000256" key="3">
    <source>
        <dbReference type="ARBA" id="ARBA00022750"/>
    </source>
</evidence>
<sequence length="151" mass="15798">MIGLICLGNSLHADDGFGTAVHRRLATRPWPRHVCLHDGSEGGVLDILHQCRQAVLITALSSRLGPPGQVLLLTEAEIPADPQGPLGAGPASIVAAMRRLMQKPPKTEILGAVAALQMPFSAGLTPLVAAAVETASAMLWRQWGMSQASAV</sequence>
<dbReference type="RefSeq" id="WP_106003535.1">
    <property type="nucleotide sequence ID" value="NZ_CP027527.1"/>
</dbReference>
<keyword evidence="2 5" id="KW-0645">Protease</keyword>
<reference evidence="5" key="1">
    <citation type="journal article" date="2007" name="J. Bacteriol.">
        <title>Comparative genome analysis of four magnetotactic bacteria reveals a complex set of group-specific genes implicated in magnetosome biomineralization and function.</title>
        <authorList>
            <person name="Richter M."/>
            <person name="Kube M."/>
            <person name="Bazylinski D.A."/>
            <person name="Lombardot T."/>
            <person name="Gloeckner F.O."/>
            <person name="Reinhardt R."/>
            <person name="Schueler D."/>
        </authorList>
    </citation>
    <scope>NUCLEOTIDE SEQUENCE</scope>
    <source>
        <strain evidence="5">MSR-1</strain>
    </source>
</reference>
<comment type="similarity">
    <text evidence="1">Belongs to the peptidase A31 family.</text>
</comment>
<evidence type="ECO:0000256" key="4">
    <source>
        <dbReference type="ARBA" id="ARBA00022801"/>
    </source>
</evidence>
<dbReference type="GO" id="GO:0004190">
    <property type="term" value="F:aspartic-type endopeptidase activity"/>
    <property type="evidence" value="ECO:0007669"/>
    <property type="project" value="UniProtKB-KW"/>
</dbReference>